<dbReference type="PRINTS" id="PR01438">
    <property type="entry name" value="UNVRSLSTRESS"/>
</dbReference>
<dbReference type="PANTHER" id="PTHR46268">
    <property type="entry name" value="STRESS RESPONSE PROTEIN NHAX"/>
    <property type="match status" value="1"/>
</dbReference>
<dbReference type="STRING" id="697282.Mettu_2491"/>
<dbReference type="GO" id="GO:0005737">
    <property type="term" value="C:cytoplasm"/>
    <property type="evidence" value="ECO:0007669"/>
    <property type="project" value="UniProtKB-SubCell"/>
</dbReference>
<evidence type="ECO:0000256" key="5">
    <source>
        <dbReference type="PIRNR" id="PIRNR006276"/>
    </source>
</evidence>
<dbReference type="HOGENOM" id="CLU_049301_11_3_6"/>
<sequence length="147" mass="15962">MGAYQHILLAVDYSGHSGVVAQRAKDLAAKHLAKLSIIHVLDNIPMPDTGYGTVISLTEDSGYALLEAEKVRLIQIGEQLGVAPANRWMIWGTPKQEIVRLAEQEQIDLIIVGSHGRHGLSLLLGSTANSVLHYSKCDVMAIRLAND</sequence>
<dbReference type="Proteomes" id="UP000004664">
    <property type="component" value="Unassembled WGS sequence"/>
</dbReference>
<evidence type="ECO:0000259" key="6">
    <source>
        <dbReference type="Pfam" id="PF00582"/>
    </source>
</evidence>
<proteinExistence type="inferred from homology"/>
<evidence type="ECO:0000256" key="4">
    <source>
        <dbReference type="ARBA" id="ARBA00022490"/>
    </source>
</evidence>
<name>G3IRL0_METTV</name>
<keyword evidence="8" id="KW-1185">Reference proteome</keyword>
<dbReference type="Pfam" id="PF00582">
    <property type="entry name" value="Usp"/>
    <property type="match status" value="1"/>
</dbReference>
<evidence type="ECO:0000256" key="2">
    <source>
        <dbReference type="ARBA" id="ARBA00008791"/>
    </source>
</evidence>
<dbReference type="PIRSF" id="PIRSF006276">
    <property type="entry name" value="UspA"/>
    <property type="match status" value="1"/>
</dbReference>
<dbReference type="InterPro" id="IPR006016">
    <property type="entry name" value="UspA"/>
</dbReference>
<keyword evidence="4 5" id="KW-0963">Cytoplasm</keyword>
<evidence type="ECO:0000256" key="3">
    <source>
        <dbReference type="ARBA" id="ARBA00011738"/>
    </source>
</evidence>
<dbReference type="SUPFAM" id="SSF52402">
    <property type="entry name" value="Adenine nucleotide alpha hydrolases-like"/>
    <property type="match status" value="1"/>
</dbReference>
<dbReference type="EMBL" id="JH109152">
    <property type="protein sequence ID" value="EGW23629.1"/>
    <property type="molecule type" value="Genomic_DNA"/>
</dbReference>
<comment type="subcellular location">
    <subcellularLocation>
        <location evidence="1 5">Cytoplasm</location>
    </subcellularLocation>
</comment>
<dbReference type="InterPro" id="IPR006015">
    <property type="entry name" value="Universal_stress_UspA"/>
</dbReference>
<protein>
    <recommendedName>
        <fullName evidence="5">Universal stress protein</fullName>
    </recommendedName>
</protein>
<dbReference type="AlphaFoldDB" id="G3IRL0"/>
<accession>G3IRL0</accession>
<dbReference type="eggNOG" id="COG0589">
    <property type="taxonomic scope" value="Bacteria"/>
</dbReference>
<evidence type="ECO:0000313" key="8">
    <source>
        <dbReference type="Proteomes" id="UP000004664"/>
    </source>
</evidence>
<evidence type="ECO:0000256" key="1">
    <source>
        <dbReference type="ARBA" id="ARBA00004496"/>
    </source>
</evidence>
<dbReference type="PANTHER" id="PTHR46268:SF23">
    <property type="entry name" value="UNIVERSAL STRESS PROTEIN A-RELATED"/>
    <property type="match status" value="1"/>
</dbReference>
<dbReference type="InterPro" id="IPR014729">
    <property type="entry name" value="Rossmann-like_a/b/a_fold"/>
</dbReference>
<feature type="domain" description="UspA" evidence="6">
    <location>
        <begin position="4"/>
        <end position="143"/>
    </location>
</feature>
<dbReference type="Gene3D" id="3.40.50.620">
    <property type="entry name" value="HUPs"/>
    <property type="match status" value="1"/>
</dbReference>
<comment type="similarity">
    <text evidence="2 5">Belongs to the universal stress protein A family.</text>
</comment>
<dbReference type="RefSeq" id="WP_006891878.1">
    <property type="nucleotide sequence ID" value="NZ_JH109152.1"/>
</dbReference>
<evidence type="ECO:0000313" key="7">
    <source>
        <dbReference type="EMBL" id="EGW23629.1"/>
    </source>
</evidence>
<gene>
    <name evidence="7" type="ORF">Mettu_2491</name>
</gene>
<reference evidence="7 8" key="1">
    <citation type="submission" date="2011-06" db="EMBL/GenBank/DDBJ databases">
        <title>Genomic sequence of Methylobacter tundripaludum SV96.</title>
        <authorList>
            <consortium name="US DOE Joint Genome Institute"/>
            <person name="Lucas S."/>
            <person name="Han J."/>
            <person name="Lapidus A."/>
            <person name="Cheng J.-F."/>
            <person name="Goodwin L."/>
            <person name="Pitluck S."/>
            <person name="Held B."/>
            <person name="Detter J.C."/>
            <person name="Han C."/>
            <person name="Tapia R."/>
            <person name="Land M."/>
            <person name="Hauser L."/>
            <person name="Kyrpides N."/>
            <person name="Ivanova N."/>
            <person name="Ovchinnikova G."/>
            <person name="Pagani I."/>
            <person name="Klotz M.G."/>
            <person name="Dispirito A.A."/>
            <person name="Murrell J.C."/>
            <person name="Dunfield P."/>
            <person name="Kalyuzhnaya M.G."/>
            <person name="Svenning M."/>
            <person name="Trotsenko Y.A."/>
            <person name="Stein L.Y."/>
            <person name="Woyke T."/>
        </authorList>
    </citation>
    <scope>NUCLEOTIDE SEQUENCE [LARGE SCALE GENOMIC DNA]</scope>
    <source>
        <strain evidence="8">ATCC BAA-1195 / DSM 17260 / SV96</strain>
    </source>
</reference>
<comment type="subunit">
    <text evidence="3">Homodimer.</text>
</comment>
<organism evidence="7 8">
    <name type="scientific">Methylobacter tundripaludum (strain ATCC BAA-1195 / DSM 17260 / SV96)</name>
    <dbReference type="NCBI Taxonomy" id="697282"/>
    <lineage>
        <taxon>Bacteria</taxon>
        <taxon>Pseudomonadati</taxon>
        <taxon>Pseudomonadota</taxon>
        <taxon>Gammaproteobacteria</taxon>
        <taxon>Methylococcales</taxon>
        <taxon>Methylococcaceae</taxon>
        <taxon>Methylobacter</taxon>
    </lineage>
</organism>
<dbReference type="OrthoDB" id="9792500at2"/>